<evidence type="ECO:0000313" key="2">
    <source>
        <dbReference type="EMBL" id="KAE8950923.1"/>
    </source>
</evidence>
<gene>
    <name evidence="3" type="ORF">PR001_g32750</name>
    <name evidence="2" type="ORF">PR002_g33131</name>
    <name evidence="4" type="ORF">PR003_g33825</name>
</gene>
<evidence type="ECO:0000313" key="4">
    <source>
        <dbReference type="EMBL" id="KAE9261695.1"/>
    </source>
</evidence>
<dbReference type="EMBL" id="QXFT01010161">
    <property type="protein sequence ID" value="KAE9261695.1"/>
    <property type="molecule type" value="Genomic_DNA"/>
</dbReference>
<sequence>MSKLILCQVCVVLVMARVRVSLPGFSASVLLATCNGTGSYCIRASPPVVSKT</sequence>
<proteinExistence type="predicted"/>
<protein>
    <recommendedName>
        <fullName evidence="8">RxLR effector protein</fullName>
    </recommendedName>
</protein>
<comment type="caution">
    <text evidence="2">The sequence shown here is derived from an EMBL/GenBank/DDBJ whole genome shotgun (WGS) entry which is preliminary data.</text>
</comment>
<evidence type="ECO:0008006" key="8">
    <source>
        <dbReference type="Google" id="ProtNLM"/>
    </source>
</evidence>
<evidence type="ECO:0000313" key="5">
    <source>
        <dbReference type="Proteomes" id="UP000429607"/>
    </source>
</evidence>
<reference evidence="5 7" key="1">
    <citation type="submission" date="2018-09" db="EMBL/GenBank/DDBJ databases">
        <title>Genomic investigation of the strawberry pathogen Phytophthora fragariae indicates pathogenicity is determined by transcriptional variation in three key races.</title>
        <authorList>
            <person name="Adams T.M."/>
            <person name="Armitage A.D."/>
            <person name="Sobczyk M.K."/>
            <person name="Bates H.J."/>
            <person name="Dunwell J.M."/>
            <person name="Nellist C.F."/>
            <person name="Harrison R.J."/>
        </authorList>
    </citation>
    <scope>NUCLEOTIDE SEQUENCE [LARGE SCALE GENOMIC DNA]</scope>
    <source>
        <strain evidence="3 5">SCRP249</strain>
        <strain evidence="2 7">SCRP324</strain>
        <strain evidence="4 6">SCRP333</strain>
    </source>
</reference>
<evidence type="ECO:0000256" key="1">
    <source>
        <dbReference type="SAM" id="SignalP"/>
    </source>
</evidence>
<dbReference type="Proteomes" id="UP000434957">
    <property type="component" value="Unassembled WGS sequence"/>
</dbReference>
<dbReference type="EMBL" id="QXFV01010404">
    <property type="protein sequence ID" value="KAE8953773.1"/>
    <property type="molecule type" value="Genomic_DNA"/>
</dbReference>
<dbReference type="Proteomes" id="UP000435112">
    <property type="component" value="Unassembled WGS sequence"/>
</dbReference>
<feature type="chain" id="PRO_5036163893" description="RxLR effector protein" evidence="1">
    <location>
        <begin position="17"/>
        <end position="52"/>
    </location>
</feature>
<name>A0A6A3G1I3_9STRA</name>
<feature type="signal peptide" evidence="1">
    <location>
        <begin position="1"/>
        <end position="16"/>
    </location>
</feature>
<dbReference type="AlphaFoldDB" id="A0A6A3G1I3"/>
<accession>A0A6A3G1I3</accession>
<evidence type="ECO:0000313" key="3">
    <source>
        <dbReference type="EMBL" id="KAE8953773.1"/>
    </source>
</evidence>
<organism evidence="2 7">
    <name type="scientific">Phytophthora rubi</name>
    <dbReference type="NCBI Taxonomy" id="129364"/>
    <lineage>
        <taxon>Eukaryota</taxon>
        <taxon>Sar</taxon>
        <taxon>Stramenopiles</taxon>
        <taxon>Oomycota</taxon>
        <taxon>Peronosporomycetes</taxon>
        <taxon>Peronosporales</taxon>
        <taxon>Peronosporaceae</taxon>
        <taxon>Phytophthora</taxon>
    </lineage>
</organism>
<evidence type="ECO:0000313" key="7">
    <source>
        <dbReference type="Proteomes" id="UP000435112"/>
    </source>
</evidence>
<evidence type="ECO:0000313" key="6">
    <source>
        <dbReference type="Proteomes" id="UP000434957"/>
    </source>
</evidence>
<dbReference type="Proteomes" id="UP000429607">
    <property type="component" value="Unassembled WGS sequence"/>
</dbReference>
<dbReference type="EMBL" id="QXFU01013282">
    <property type="protein sequence ID" value="KAE8950923.1"/>
    <property type="molecule type" value="Genomic_DNA"/>
</dbReference>
<keyword evidence="6" id="KW-1185">Reference proteome</keyword>
<keyword evidence="1" id="KW-0732">Signal</keyword>